<dbReference type="Proteomes" id="UP000294682">
    <property type="component" value="Unassembled WGS sequence"/>
</dbReference>
<name>A0A9X8UK64_9FIRM</name>
<organism evidence="2 3">
    <name type="scientific">Harryflintia acetispora</name>
    <dbReference type="NCBI Taxonomy" id="1849041"/>
    <lineage>
        <taxon>Bacteria</taxon>
        <taxon>Bacillati</taxon>
        <taxon>Bacillota</taxon>
        <taxon>Clostridia</taxon>
        <taxon>Eubacteriales</taxon>
        <taxon>Oscillospiraceae</taxon>
        <taxon>Harryflintia</taxon>
    </lineage>
</organism>
<sequence length="167" mass="18045">METIRQFAAMVCVAAVGCCALRLLLPQSALEPVLRVILSAFFLLCLLLPLRGISLPEFSAGSALFEGEVAGGQQQLSERLREQVEQAASDNLRTVIDEKLKKFGISGTNIGIKIHTSTAGSIDITGVELMLPQEYAHLSEKARAYVEDELELPCQIGLIGEDNEDGT</sequence>
<feature type="transmembrane region" description="Helical" evidence="1">
    <location>
        <begin position="32"/>
        <end position="50"/>
    </location>
</feature>
<evidence type="ECO:0000313" key="3">
    <source>
        <dbReference type="Proteomes" id="UP000294682"/>
    </source>
</evidence>
<dbReference type="AlphaFoldDB" id="A0A9X8UK64"/>
<dbReference type="PROSITE" id="PS51257">
    <property type="entry name" value="PROKAR_LIPOPROTEIN"/>
    <property type="match status" value="1"/>
</dbReference>
<comment type="caution">
    <text evidence="2">The sequence shown here is derived from an EMBL/GenBank/DDBJ whole genome shotgun (WGS) entry which is preliminary data.</text>
</comment>
<proteinExistence type="predicted"/>
<keyword evidence="1" id="KW-1133">Transmembrane helix</keyword>
<evidence type="ECO:0000256" key="1">
    <source>
        <dbReference type="SAM" id="Phobius"/>
    </source>
</evidence>
<accession>A0A9X8UK64</accession>
<dbReference type="EMBL" id="SLUK01000005">
    <property type="protein sequence ID" value="TCL43538.1"/>
    <property type="molecule type" value="Genomic_DNA"/>
</dbReference>
<evidence type="ECO:0008006" key="4">
    <source>
        <dbReference type="Google" id="ProtNLM"/>
    </source>
</evidence>
<evidence type="ECO:0000313" key="2">
    <source>
        <dbReference type="EMBL" id="TCL43538.1"/>
    </source>
</evidence>
<feature type="transmembrane region" description="Helical" evidence="1">
    <location>
        <begin position="7"/>
        <end position="26"/>
    </location>
</feature>
<keyword evidence="3" id="KW-1185">Reference proteome</keyword>
<protein>
    <recommendedName>
        <fullName evidence="4">Stage III sporulation protein AF</fullName>
    </recommendedName>
</protein>
<gene>
    <name evidence="2" type="ORF">EDD78_105171</name>
</gene>
<keyword evidence="1" id="KW-0472">Membrane</keyword>
<reference evidence="2 3" key="1">
    <citation type="submission" date="2019-03" db="EMBL/GenBank/DDBJ databases">
        <title>Genomic Encyclopedia of Type Strains, Phase IV (KMG-IV): sequencing the most valuable type-strain genomes for metagenomic binning, comparative biology and taxonomic classification.</title>
        <authorList>
            <person name="Goeker M."/>
        </authorList>
    </citation>
    <scope>NUCLEOTIDE SEQUENCE [LARGE SCALE GENOMIC DNA]</scope>
    <source>
        <strain evidence="2 3">DSM 100433</strain>
    </source>
</reference>
<keyword evidence="1" id="KW-0812">Transmembrane</keyword>